<comment type="caution">
    <text evidence="2">The sequence shown here is derived from an EMBL/GenBank/DDBJ whole genome shotgun (WGS) entry which is preliminary data.</text>
</comment>
<dbReference type="Proteomes" id="UP000249354">
    <property type="component" value="Unassembled WGS sequence"/>
</dbReference>
<feature type="compositionally biased region" description="Polar residues" evidence="1">
    <location>
        <begin position="137"/>
        <end position="146"/>
    </location>
</feature>
<gene>
    <name evidence="2" type="ORF">DCF25_18495</name>
</gene>
<evidence type="ECO:0000313" key="2">
    <source>
        <dbReference type="EMBL" id="PZO11922.1"/>
    </source>
</evidence>
<accession>A0A2W4TSK8</accession>
<protein>
    <submittedName>
        <fullName evidence="2">Uncharacterized protein</fullName>
    </submittedName>
</protein>
<sequence length="356" mass="38151">MNKPLSPKSRLLRPLIFRSATLSLVVGSALFIWPLAAAKSVLAQTQNQPKPAAPTVRYARGENVDLSEIVTEWRGYYEDVPVYLCVCQEDTCNQTQQWPYREYARYQLGLALGPTNGRIAEDSGANCFDIADNSRPNAPRTFSTAQVGEGETASEGAAPPTPSSAPPAPSATANDIPVATIINGGEGIRLTWPSGTTTEIPVAGSDWNISILDALDCTSTSLVETKTLSAQRVVGEVAVNSETGNIAVPVLLDSCVETDQSAVFVLDPDETGRYIFYRTQLPGSRNLPNEFSSYAFNSILAVRYWNGSLYVQQGTASGAESVVIFRPDTTPAGRYAGCGVVAVNEGSDRRKDSGRS</sequence>
<feature type="region of interest" description="Disordered" evidence="1">
    <location>
        <begin position="137"/>
        <end position="173"/>
    </location>
</feature>
<dbReference type="AlphaFoldDB" id="A0A2W4TSK8"/>
<organism evidence="2 3">
    <name type="scientific">Leptolyngbya foveolarum</name>
    <dbReference type="NCBI Taxonomy" id="47253"/>
    <lineage>
        <taxon>Bacteria</taxon>
        <taxon>Bacillati</taxon>
        <taxon>Cyanobacteriota</taxon>
        <taxon>Cyanophyceae</taxon>
        <taxon>Leptolyngbyales</taxon>
        <taxon>Leptolyngbyaceae</taxon>
        <taxon>Leptolyngbya group</taxon>
        <taxon>Leptolyngbya</taxon>
    </lineage>
</organism>
<evidence type="ECO:0000256" key="1">
    <source>
        <dbReference type="SAM" id="MobiDB-lite"/>
    </source>
</evidence>
<reference evidence="2 3" key="2">
    <citation type="submission" date="2018-06" db="EMBL/GenBank/DDBJ databases">
        <title>Metagenomic assembly of (sub)arctic Cyanobacteria and their associated microbiome from non-axenic cultures.</title>
        <authorList>
            <person name="Baurain D."/>
        </authorList>
    </citation>
    <scope>NUCLEOTIDE SEQUENCE [LARGE SCALE GENOMIC DNA]</scope>
    <source>
        <strain evidence="2">ULC129bin1</strain>
    </source>
</reference>
<feature type="compositionally biased region" description="Pro residues" evidence="1">
    <location>
        <begin position="159"/>
        <end position="169"/>
    </location>
</feature>
<evidence type="ECO:0000313" key="3">
    <source>
        <dbReference type="Proteomes" id="UP000249354"/>
    </source>
</evidence>
<name>A0A2W4TSK8_9CYAN</name>
<proteinExistence type="predicted"/>
<reference evidence="3" key="1">
    <citation type="submission" date="2018-04" db="EMBL/GenBank/DDBJ databases">
        <authorList>
            <person name="Cornet L."/>
        </authorList>
    </citation>
    <scope>NUCLEOTIDE SEQUENCE [LARGE SCALE GENOMIC DNA]</scope>
</reference>
<dbReference type="EMBL" id="QBMC01000165">
    <property type="protein sequence ID" value="PZO11922.1"/>
    <property type="molecule type" value="Genomic_DNA"/>
</dbReference>